<dbReference type="SUPFAM" id="SSF56784">
    <property type="entry name" value="HAD-like"/>
    <property type="match status" value="1"/>
</dbReference>
<dbReference type="EC" id="3.1.3.12" evidence="4"/>
<dbReference type="InterPro" id="IPR003337">
    <property type="entry name" value="Trehalose_PPase"/>
</dbReference>
<evidence type="ECO:0000256" key="3">
    <source>
        <dbReference type="ARBA" id="ARBA00022801"/>
    </source>
</evidence>
<keyword evidence="4" id="KW-0479">Metal-binding</keyword>
<accession>A0ABW4S7K0</accession>
<dbReference type="InterPro" id="IPR036412">
    <property type="entry name" value="HAD-like_sf"/>
</dbReference>
<dbReference type="Proteomes" id="UP001597353">
    <property type="component" value="Unassembled WGS sequence"/>
</dbReference>
<dbReference type="Gene3D" id="3.30.70.1020">
    <property type="entry name" value="Trehalose-6-phosphate phosphatase related protein, domain 2"/>
    <property type="match status" value="1"/>
</dbReference>
<dbReference type="Gene3D" id="3.40.50.1000">
    <property type="entry name" value="HAD superfamily/HAD-like"/>
    <property type="match status" value="1"/>
</dbReference>
<dbReference type="InterPro" id="IPR044651">
    <property type="entry name" value="OTSB-like"/>
</dbReference>
<comment type="catalytic activity">
    <reaction evidence="4">
        <text>alpha,alpha-trehalose 6-phosphate + H2O = alpha,alpha-trehalose + phosphate</text>
        <dbReference type="Rhea" id="RHEA:23420"/>
        <dbReference type="ChEBI" id="CHEBI:15377"/>
        <dbReference type="ChEBI" id="CHEBI:16551"/>
        <dbReference type="ChEBI" id="CHEBI:43474"/>
        <dbReference type="ChEBI" id="CHEBI:58429"/>
        <dbReference type="EC" id="3.1.3.12"/>
    </reaction>
</comment>
<comment type="similarity">
    <text evidence="2 4">Belongs to the trehalose phosphatase family.</text>
</comment>
<keyword evidence="3 4" id="KW-0378">Hydrolase</keyword>
<keyword evidence="4" id="KW-0460">Magnesium</keyword>
<dbReference type="EMBL" id="JBHUGH010000011">
    <property type="protein sequence ID" value="MFD1913406.1"/>
    <property type="molecule type" value="Genomic_DNA"/>
</dbReference>
<dbReference type="NCBIfam" id="TIGR00685">
    <property type="entry name" value="T6PP"/>
    <property type="match status" value="1"/>
</dbReference>
<dbReference type="PANTHER" id="PTHR43768">
    <property type="entry name" value="TREHALOSE 6-PHOSPHATE PHOSPHATASE"/>
    <property type="match status" value="1"/>
</dbReference>
<dbReference type="InterPro" id="IPR023214">
    <property type="entry name" value="HAD_sf"/>
</dbReference>
<dbReference type="Pfam" id="PF02358">
    <property type="entry name" value="Trehalose_PPase"/>
    <property type="match status" value="1"/>
</dbReference>
<comment type="cofactor">
    <cofactor evidence="4">
        <name>Mg(2+)</name>
        <dbReference type="ChEBI" id="CHEBI:18420"/>
    </cofactor>
</comment>
<dbReference type="PANTHER" id="PTHR43768:SF3">
    <property type="entry name" value="TREHALOSE 6-PHOSPHATE PHOSPHATASE"/>
    <property type="match status" value="1"/>
</dbReference>
<comment type="pathway">
    <text evidence="1 4">Glycan biosynthesis; trehalose biosynthesis.</text>
</comment>
<reference evidence="6" key="1">
    <citation type="journal article" date="2019" name="Int. J. Syst. Evol. Microbiol.">
        <title>The Global Catalogue of Microorganisms (GCM) 10K type strain sequencing project: providing services to taxonomists for standard genome sequencing and annotation.</title>
        <authorList>
            <consortium name="The Broad Institute Genomics Platform"/>
            <consortium name="The Broad Institute Genome Sequencing Center for Infectious Disease"/>
            <person name="Wu L."/>
            <person name="Ma J."/>
        </authorList>
    </citation>
    <scope>NUCLEOTIDE SEQUENCE [LARGE SCALE GENOMIC DNA]</scope>
    <source>
        <strain evidence="6">CGMCC 4.7242</strain>
    </source>
</reference>
<dbReference type="RefSeq" id="WP_390263257.1">
    <property type="nucleotide sequence ID" value="NZ_JBHUGH010000011.1"/>
</dbReference>
<sequence>MTVKTPTSIPRADGEPLLAALADAPGDWALFLDIDGTLLDLAERPEDVRVPPGLIDTLERLRTRMGGALALVTGRQVAFVDQLFDPARFAVAGLHGAERRGADGVFTPSDNPPALDDVRADLAAVPTDLPGVLYEDKGGALALHYRQAPGTAATVAALMEKQLDRIGQGWELLHGKMVVELRPASKDKGRAIRAFLDSSPFTGRRPLTIGDDVTDEAMFAVANGLGGVSIRITEQEQPSSAQATLRSPERLRQILEEIAS</sequence>
<evidence type="ECO:0000256" key="1">
    <source>
        <dbReference type="ARBA" id="ARBA00005199"/>
    </source>
</evidence>
<organism evidence="5 6">
    <name type="scientific">Halodurantibacterium flavum</name>
    <dbReference type="NCBI Taxonomy" id="1382802"/>
    <lineage>
        <taxon>Bacteria</taxon>
        <taxon>Pseudomonadati</taxon>
        <taxon>Pseudomonadota</taxon>
        <taxon>Alphaproteobacteria</taxon>
        <taxon>Rhodobacterales</taxon>
        <taxon>Paracoccaceae</taxon>
        <taxon>Halodurantibacterium</taxon>
    </lineage>
</organism>
<dbReference type="GO" id="GO:0004805">
    <property type="term" value="F:trehalose-phosphatase activity"/>
    <property type="evidence" value="ECO:0007669"/>
    <property type="project" value="UniProtKB-EC"/>
</dbReference>
<evidence type="ECO:0000313" key="6">
    <source>
        <dbReference type="Proteomes" id="UP001597353"/>
    </source>
</evidence>
<comment type="function">
    <text evidence="4">Removes the phosphate from trehalose 6-phosphate to produce free trehalose.</text>
</comment>
<keyword evidence="6" id="KW-1185">Reference proteome</keyword>
<dbReference type="NCBIfam" id="TIGR01484">
    <property type="entry name" value="HAD-SF-IIB"/>
    <property type="match status" value="1"/>
</dbReference>
<evidence type="ECO:0000256" key="2">
    <source>
        <dbReference type="ARBA" id="ARBA00008770"/>
    </source>
</evidence>
<evidence type="ECO:0000256" key="4">
    <source>
        <dbReference type="RuleBase" id="RU361117"/>
    </source>
</evidence>
<comment type="caution">
    <text evidence="5">The sequence shown here is derived from an EMBL/GenBank/DDBJ whole genome shotgun (WGS) entry which is preliminary data.</text>
</comment>
<dbReference type="CDD" id="cd01627">
    <property type="entry name" value="HAD_TPP"/>
    <property type="match status" value="1"/>
</dbReference>
<gene>
    <name evidence="5" type="primary">otsB</name>
    <name evidence="5" type="ORF">ACFSGJ_14425</name>
</gene>
<name>A0ABW4S7K0_9RHOB</name>
<proteinExistence type="inferred from homology"/>
<evidence type="ECO:0000313" key="5">
    <source>
        <dbReference type="EMBL" id="MFD1913406.1"/>
    </source>
</evidence>
<protein>
    <recommendedName>
        <fullName evidence="4">Trehalose 6-phosphate phosphatase</fullName>
        <ecNumber evidence="4">3.1.3.12</ecNumber>
    </recommendedName>
</protein>
<dbReference type="InterPro" id="IPR006379">
    <property type="entry name" value="HAD-SF_hydro_IIB"/>
</dbReference>